<evidence type="ECO:0000313" key="2">
    <source>
        <dbReference type="EMBL" id="TGE05453.1"/>
    </source>
</evidence>
<dbReference type="AlphaFoldDB" id="A0A4Z0P265"/>
<protein>
    <recommendedName>
        <fullName evidence="1">HNH nuclease domain-containing protein</fullName>
    </recommendedName>
</protein>
<evidence type="ECO:0000313" key="3">
    <source>
        <dbReference type="Proteomes" id="UP000298337"/>
    </source>
</evidence>
<feature type="domain" description="HNH nuclease" evidence="1">
    <location>
        <begin position="287"/>
        <end position="344"/>
    </location>
</feature>
<dbReference type="InterPro" id="IPR003615">
    <property type="entry name" value="HNH_nuc"/>
</dbReference>
<dbReference type="Proteomes" id="UP000298337">
    <property type="component" value="Unassembled WGS sequence"/>
</dbReference>
<keyword evidence="3" id="KW-1185">Reference proteome</keyword>
<proteinExistence type="predicted"/>
<gene>
    <name evidence="2" type="ORF">EU556_19310</name>
</gene>
<comment type="caution">
    <text evidence="2">The sequence shown here is derived from an EMBL/GenBank/DDBJ whole genome shotgun (WGS) entry which is preliminary data.</text>
</comment>
<accession>A0A4Z0P265</accession>
<organism evidence="2 3">
    <name type="scientific">Hymenobacter fodinae</name>
    <dbReference type="NCBI Taxonomy" id="2510796"/>
    <lineage>
        <taxon>Bacteria</taxon>
        <taxon>Pseudomonadati</taxon>
        <taxon>Bacteroidota</taxon>
        <taxon>Cytophagia</taxon>
        <taxon>Cytophagales</taxon>
        <taxon>Hymenobacteraceae</taxon>
        <taxon>Hymenobacter</taxon>
    </lineage>
</organism>
<dbReference type="CDD" id="cd00085">
    <property type="entry name" value="HNHc"/>
    <property type="match status" value="1"/>
</dbReference>
<reference evidence="2 3" key="1">
    <citation type="submission" date="2019-04" db="EMBL/GenBank/DDBJ databases">
        <authorList>
            <person name="Feng G."/>
            <person name="Zhang J."/>
            <person name="Zhu H."/>
        </authorList>
    </citation>
    <scope>NUCLEOTIDE SEQUENCE [LARGE SCALE GENOMIC DNA]</scope>
    <source>
        <strain evidence="2 3">92R-1</strain>
    </source>
</reference>
<dbReference type="Pfam" id="PF13391">
    <property type="entry name" value="HNH_2"/>
    <property type="match status" value="1"/>
</dbReference>
<evidence type="ECO:0000259" key="1">
    <source>
        <dbReference type="Pfam" id="PF13391"/>
    </source>
</evidence>
<sequence length="433" mass="48911">MVRGQLLRLRRSQEEAPRRSRAQARALPQPRVVAVDKQCYCIENPRLFAGGDFFSAYCGYIRLKISGQFSAELTVPKSVHDIYLHRFTHLRVARSRQHGEAPYKPALLLAVLDGIEEGSIQDNCIYITPELLAAFRSLCRDLSTSALFRANDFFLPFYHLTGDGFWHLRTLPGMELLLTASRSVKSLRSLRDTVAYAYLDAELWALLQEPMAREELRQALMRRYFPQTRFRYQPRAGTEAVQQLRRQMLEEPAATYAVRAAATDELDAAVRSGLFKRVVLEAYNHTCAISGLKLVSTGTAALNPLLDACHIVPWALSHDDTIGNGLALCPNLHRAFDRQLFSIDEDYNVRCSPAFAEVDGASYGIRQFEGQHLQLPTERAGWPRPENLRQQLAGWGRPTDSSKTNCAGPTGWRLGSHTHHDIYPLGEQLIMKD</sequence>
<name>A0A4Z0P265_9BACT</name>
<dbReference type="OrthoDB" id="67788at2"/>
<dbReference type="EMBL" id="SRLA01000004">
    <property type="protein sequence ID" value="TGE05453.1"/>
    <property type="molecule type" value="Genomic_DNA"/>
</dbReference>